<dbReference type="EMBL" id="LOJF01000009">
    <property type="protein sequence ID" value="KUH58507.1"/>
    <property type="molecule type" value="Genomic_DNA"/>
</dbReference>
<comment type="caution">
    <text evidence="2">The sequence shown here is derived from an EMBL/GenBank/DDBJ whole genome shotgun (WGS) entry which is preliminary data.</text>
</comment>
<keyword evidence="3" id="KW-1185">Reference proteome</keyword>
<dbReference type="OrthoDB" id="7959174at2"/>
<dbReference type="InterPro" id="IPR036178">
    <property type="entry name" value="Formintransfe-cycloase-like_sf"/>
</dbReference>
<protein>
    <submittedName>
        <fullName evidence="2">Sugar ABC transporter substrate-binding protein</fullName>
    </submittedName>
</protein>
<organism evidence="2 3">
    <name type="scientific">Tractidigestivibacter scatoligenes</name>
    <name type="common">Olsenella scatoligenes</name>
    <dbReference type="NCBI Taxonomy" id="1299998"/>
    <lineage>
        <taxon>Bacteria</taxon>
        <taxon>Bacillati</taxon>
        <taxon>Actinomycetota</taxon>
        <taxon>Coriobacteriia</taxon>
        <taxon>Coriobacteriales</taxon>
        <taxon>Atopobiaceae</taxon>
        <taxon>Tractidigestivibacter</taxon>
    </lineage>
</organism>
<dbReference type="GO" id="GO:0003824">
    <property type="term" value="F:catalytic activity"/>
    <property type="evidence" value="ECO:0007669"/>
    <property type="project" value="InterPro"/>
</dbReference>
<dbReference type="AlphaFoldDB" id="A0A100YVK7"/>
<dbReference type="InterPro" id="IPR007044">
    <property type="entry name" value="Cyclodeamin/CycHdrlase"/>
</dbReference>
<feature type="domain" description="Cyclodeaminase/cyclohydrolase" evidence="1">
    <location>
        <begin position="9"/>
        <end position="188"/>
    </location>
</feature>
<dbReference type="Proteomes" id="UP000054078">
    <property type="component" value="Unassembled WGS sequence"/>
</dbReference>
<evidence type="ECO:0000313" key="2">
    <source>
        <dbReference type="EMBL" id="KUH58507.1"/>
    </source>
</evidence>
<evidence type="ECO:0000259" key="1">
    <source>
        <dbReference type="Pfam" id="PF04961"/>
    </source>
</evidence>
<sequence length="214" mass="22714">MDTVADLRLGEFSGVLASKAPVPGGGGASAVAAAVGASLGQMVASLTLGKKKYADVQGRIEELIPRFEAVRADLLALADEDAKAFEPLSHAYGLPRSTEEERAHKAEVMEAALRCACEPPLKIMEKTCEAIDLVDEVSLIGTRIAISDAGAGATLLSAALRAASLNIFINAKSMTDHEYAADLLSRTQEMLDEGCKKADNAYLRVERGIRWPSR</sequence>
<accession>A0A100YVK7</accession>
<evidence type="ECO:0000313" key="3">
    <source>
        <dbReference type="Proteomes" id="UP000054078"/>
    </source>
</evidence>
<reference evidence="2 3" key="1">
    <citation type="submission" date="2015-12" db="EMBL/GenBank/DDBJ databases">
        <title>Draft Genome Sequence of Olsenella scatoligenes SK9K4T; a Producer of 3-Methylindole- (skatole) and 4-Methylphenol- (p-cresol) Isolated from Pig Feces.</title>
        <authorList>
            <person name="Li X."/>
            <person name="Borg B."/>
            <person name="Canibe N."/>
        </authorList>
    </citation>
    <scope>NUCLEOTIDE SEQUENCE [LARGE SCALE GENOMIC DNA]</scope>
    <source>
        <strain evidence="2 3">SK9K4</strain>
    </source>
</reference>
<dbReference type="STRING" id="1299998.AUL39_05815"/>
<name>A0A100YVK7_TRASO</name>
<dbReference type="Pfam" id="PF04961">
    <property type="entry name" value="FTCD_C"/>
    <property type="match status" value="1"/>
</dbReference>
<proteinExistence type="predicted"/>
<gene>
    <name evidence="2" type="ORF">AUL39_05815</name>
</gene>
<dbReference type="RefSeq" id="WP_059054626.1">
    <property type="nucleotide sequence ID" value="NZ_LOJF01000009.1"/>
</dbReference>
<dbReference type="SUPFAM" id="SSF101262">
    <property type="entry name" value="Methenyltetrahydrofolate cyclohydrolase-like"/>
    <property type="match status" value="1"/>
</dbReference>
<dbReference type="Gene3D" id="1.20.120.680">
    <property type="entry name" value="Formiminotetrahydrofolate cyclodeaminase monomer, up-and-down helical bundle"/>
    <property type="match status" value="1"/>
</dbReference>